<organism evidence="7">
    <name type="scientific">Oceanithermus profundus</name>
    <dbReference type="NCBI Taxonomy" id="187137"/>
    <lineage>
        <taxon>Bacteria</taxon>
        <taxon>Thermotogati</taxon>
        <taxon>Deinococcota</taxon>
        <taxon>Deinococci</taxon>
        <taxon>Thermales</taxon>
        <taxon>Thermaceae</taxon>
        <taxon>Oceanithermus</taxon>
    </lineage>
</organism>
<evidence type="ECO:0000256" key="5">
    <source>
        <dbReference type="ARBA" id="ARBA00048142"/>
    </source>
</evidence>
<dbReference type="InterPro" id="IPR016161">
    <property type="entry name" value="Ald_DH/histidinol_DH"/>
</dbReference>
<comment type="catalytic activity">
    <reaction evidence="5">
        <text>L-glutamate 5-semialdehyde + NAD(+) + H2O = L-glutamate + NADH + 2 H(+)</text>
        <dbReference type="Rhea" id="RHEA:30235"/>
        <dbReference type="ChEBI" id="CHEBI:15377"/>
        <dbReference type="ChEBI" id="CHEBI:15378"/>
        <dbReference type="ChEBI" id="CHEBI:29985"/>
        <dbReference type="ChEBI" id="CHEBI:57540"/>
        <dbReference type="ChEBI" id="CHEBI:57945"/>
        <dbReference type="ChEBI" id="CHEBI:58066"/>
        <dbReference type="EC" id="1.2.1.88"/>
    </reaction>
</comment>
<dbReference type="PANTHER" id="PTHR42862">
    <property type="entry name" value="DELTA-1-PYRROLINE-5-CARBOXYLATE DEHYDROGENASE 1, ISOFORM A-RELATED"/>
    <property type="match status" value="1"/>
</dbReference>
<dbReference type="InterPro" id="IPR016160">
    <property type="entry name" value="Ald_DH_CS_CYS"/>
</dbReference>
<dbReference type="SUPFAM" id="SSF53720">
    <property type="entry name" value="ALDH-like"/>
    <property type="match status" value="1"/>
</dbReference>
<sequence>MTVEPFRNEPILLFKDEAERKAMQAALTEVKAQLGRDYPLLIGGDKVVTADWLPSFDPSDPGRLVGRAAKAGPAEADAALEAAWKAFETWKRWPQEHRSRVLWKAAAIMRRRKFELAAWMVYEVGKNWVEAIADVAEAIDFLDYYGRIALNLKGPEAVPLYPYPGEDNEAFYIPLGAGVSISPWNFPVAIFTGMLAGPIAVGNTIVAKPAEDSSVVAYKVFEILAEAGLPPGVANLLPGVGEEVGAHLVAHPDTRFVTFTGSLEVGLIITETAAKRIPNQRWIKRVVTELGGKDAILVDETADLDLAAQHIVASAYGFSGQKCSAASRLIVVD</sequence>
<gene>
    <name evidence="7" type="ORF">ENK37_05495</name>
</gene>
<reference evidence="7" key="1">
    <citation type="journal article" date="2020" name="mSystems">
        <title>Genome- and Community-Level Interaction Insights into Carbon Utilization and Element Cycling Functions of Hydrothermarchaeota in Hydrothermal Sediment.</title>
        <authorList>
            <person name="Zhou Z."/>
            <person name="Liu Y."/>
            <person name="Xu W."/>
            <person name="Pan J."/>
            <person name="Luo Z.H."/>
            <person name="Li M."/>
        </authorList>
    </citation>
    <scope>NUCLEOTIDE SEQUENCE [LARGE SCALE GENOMIC DNA]</scope>
    <source>
        <strain evidence="7">HyVt-570</strain>
    </source>
</reference>
<proteinExistence type="predicted"/>
<feature type="non-terminal residue" evidence="7">
    <location>
        <position position="333"/>
    </location>
</feature>
<dbReference type="PANTHER" id="PTHR42862:SF1">
    <property type="entry name" value="DELTA-1-PYRROLINE-5-CARBOXYLATE DEHYDROGENASE 2, ISOFORM A-RELATED"/>
    <property type="match status" value="1"/>
</dbReference>
<dbReference type="AlphaFoldDB" id="A0A7C4V674"/>
<keyword evidence="3" id="KW-0560">Oxidoreductase</keyword>
<dbReference type="Proteomes" id="UP000885759">
    <property type="component" value="Unassembled WGS sequence"/>
</dbReference>
<name>A0A7C4V674_9DEIN</name>
<protein>
    <recommendedName>
        <fullName evidence="2">L-glutamate gamma-semialdehyde dehydrogenase</fullName>
        <ecNumber evidence="2">1.2.1.88</ecNumber>
    </recommendedName>
</protein>
<accession>A0A7C4V674</accession>
<dbReference type="InterPro" id="IPR050485">
    <property type="entry name" value="Proline_metab_enzyme"/>
</dbReference>
<dbReference type="InterPro" id="IPR015590">
    <property type="entry name" value="Aldehyde_DH_dom"/>
</dbReference>
<evidence type="ECO:0000256" key="1">
    <source>
        <dbReference type="ARBA" id="ARBA00004786"/>
    </source>
</evidence>
<dbReference type="Gene3D" id="3.40.309.10">
    <property type="entry name" value="Aldehyde Dehydrogenase, Chain A, domain 2"/>
    <property type="match status" value="1"/>
</dbReference>
<evidence type="ECO:0000313" key="7">
    <source>
        <dbReference type="EMBL" id="HGY09491.1"/>
    </source>
</evidence>
<evidence type="ECO:0000256" key="3">
    <source>
        <dbReference type="ARBA" id="ARBA00023002"/>
    </source>
</evidence>
<comment type="caution">
    <text evidence="7">The sequence shown here is derived from an EMBL/GenBank/DDBJ whole genome shotgun (WGS) entry which is preliminary data.</text>
</comment>
<evidence type="ECO:0000259" key="6">
    <source>
        <dbReference type="Pfam" id="PF00171"/>
    </source>
</evidence>
<dbReference type="InterPro" id="IPR016162">
    <property type="entry name" value="Ald_DH_N"/>
</dbReference>
<feature type="domain" description="Aldehyde dehydrogenase" evidence="6">
    <location>
        <begin position="54"/>
        <end position="332"/>
    </location>
</feature>
<evidence type="ECO:0000256" key="4">
    <source>
        <dbReference type="ARBA" id="ARBA00023027"/>
    </source>
</evidence>
<dbReference type="GO" id="GO:0003842">
    <property type="term" value="F:L-glutamate gamma-semialdehyde dehydrogenase activity"/>
    <property type="evidence" value="ECO:0007669"/>
    <property type="project" value="UniProtKB-EC"/>
</dbReference>
<comment type="pathway">
    <text evidence="1">Amino-acid degradation; L-proline degradation into L-glutamate; L-glutamate from L-proline: step 2/2.</text>
</comment>
<dbReference type="EMBL" id="DRPZ01000146">
    <property type="protein sequence ID" value="HGY09491.1"/>
    <property type="molecule type" value="Genomic_DNA"/>
</dbReference>
<dbReference type="GO" id="GO:0010133">
    <property type="term" value="P:L-proline catabolic process to L-glutamate"/>
    <property type="evidence" value="ECO:0007669"/>
    <property type="project" value="TreeGrafter"/>
</dbReference>
<dbReference type="InterPro" id="IPR016163">
    <property type="entry name" value="Ald_DH_C"/>
</dbReference>
<keyword evidence="4" id="KW-0520">NAD</keyword>
<dbReference type="EC" id="1.2.1.88" evidence="2"/>
<dbReference type="PROSITE" id="PS00070">
    <property type="entry name" value="ALDEHYDE_DEHYDR_CYS"/>
    <property type="match status" value="1"/>
</dbReference>
<dbReference type="Pfam" id="PF00171">
    <property type="entry name" value="Aldedh"/>
    <property type="match status" value="1"/>
</dbReference>
<dbReference type="Gene3D" id="3.40.605.10">
    <property type="entry name" value="Aldehyde Dehydrogenase, Chain A, domain 1"/>
    <property type="match status" value="1"/>
</dbReference>
<evidence type="ECO:0000256" key="2">
    <source>
        <dbReference type="ARBA" id="ARBA00012884"/>
    </source>
</evidence>
<dbReference type="GO" id="GO:0009898">
    <property type="term" value="C:cytoplasmic side of plasma membrane"/>
    <property type="evidence" value="ECO:0007669"/>
    <property type="project" value="TreeGrafter"/>
</dbReference>